<gene>
    <name evidence="2" type="ORF">CRM82_07345</name>
</gene>
<dbReference type="Proteomes" id="UP000220246">
    <property type="component" value="Unassembled WGS sequence"/>
</dbReference>
<name>A0A2A7UTF3_COMTR</name>
<dbReference type="InterPro" id="IPR029058">
    <property type="entry name" value="AB_hydrolase_fold"/>
</dbReference>
<reference evidence="3" key="1">
    <citation type="submission" date="2017-09" db="EMBL/GenBank/DDBJ databases">
        <title>FDA dAtabase for Regulatory Grade micrObial Sequences (FDA-ARGOS): Supporting development and validation of Infectious Disease Dx tests.</title>
        <authorList>
            <person name="Minogue T."/>
            <person name="Wolcott M."/>
            <person name="Wasieloski L."/>
            <person name="Aguilar W."/>
            <person name="Moore D."/>
            <person name="Tallon L."/>
            <person name="Sadzewicz L."/>
            <person name="Ott S."/>
            <person name="Zhao X."/>
            <person name="Nagaraj S."/>
            <person name="Vavikolanu K."/>
            <person name="Aluvathingal J."/>
            <person name="Nadendla S."/>
            <person name="Sichtig H."/>
        </authorList>
    </citation>
    <scope>NUCLEOTIDE SEQUENCE [LARGE SCALE GENOMIC DNA]</scope>
    <source>
        <strain evidence="3">FDAARGOS_394</strain>
    </source>
</reference>
<dbReference type="Pfam" id="PF00756">
    <property type="entry name" value="Esterase"/>
    <property type="match status" value="1"/>
</dbReference>
<proteinExistence type="predicted"/>
<protein>
    <submittedName>
        <fullName evidence="2">Esterase family protein</fullName>
    </submittedName>
</protein>
<dbReference type="Gene3D" id="3.40.50.1820">
    <property type="entry name" value="alpha/beta hydrolase"/>
    <property type="match status" value="1"/>
</dbReference>
<accession>A0A2A7UTF3</accession>
<dbReference type="SUPFAM" id="SSF53474">
    <property type="entry name" value="alpha/beta-Hydrolases"/>
    <property type="match status" value="1"/>
</dbReference>
<dbReference type="RefSeq" id="WP_066539738.1">
    <property type="nucleotide sequence ID" value="NZ_PDEA01000001.1"/>
</dbReference>
<organism evidence="2 3">
    <name type="scientific">Comamonas terrigena</name>
    <dbReference type="NCBI Taxonomy" id="32013"/>
    <lineage>
        <taxon>Bacteria</taxon>
        <taxon>Pseudomonadati</taxon>
        <taxon>Pseudomonadota</taxon>
        <taxon>Betaproteobacteria</taxon>
        <taxon>Burkholderiales</taxon>
        <taxon>Comamonadaceae</taxon>
        <taxon>Comamonas</taxon>
    </lineage>
</organism>
<keyword evidence="1" id="KW-0732">Signal</keyword>
<dbReference type="PANTHER" id="PTHR48098">
    <property type="entry name" value="ENTEROCHELIN ESTERASE-RELATED"/>
    <property type="match status" value="1"/>
</dbReference>
<feature type="chain" id="PRO_5012947485" evidence="1">
    <location>
        <begin position="27"/>
        <end position="296"/>
    </location>
</feature>
<dbReference type="STRING" id="1219032.GCA_001515545_03134"/>
<sequence length="296" mass="32528">MRIPSPCSAALLACAAIAAIAPAAHASEVRSAEVQSSALGRALTYNVYLPTGYAESPNVRYPVMYLLHGNDGARNDWAVKGKMQKTVDTLVANGDIPPAIYVMPDANTNWYVDLKEKMETAFLQDLMPHVEKTYRTINARNGRVIGGLSMGGYGALRMVLQYPEKFQAAALLSPAIYNPEPPADSSARHVKVFAEPNTSGAYSKTVWQQYNYPVLMDAFLAKGIKVPMYINSGDDDEFAIEAEATQLYSQLRKAKQPAELRIVNGKHEWMVWETTLGDSLKYVFSTVSRPQVGTAK</sequence>
<dbReference type="EMBL" id="PDEA01000001">
    <property type="protein sequence ID" value="PEH88441.1"/>
    <property type="molecule type" value="Genomic_DNA"/>
</dbReference>
<comment type="caution">
    <text evidence="2">The sequence shown here is derived from an EMBL/GenBank/DDBJ whole genome shotgun (WGS) entry which is preliminary data.</text>
</comment>
<dbReference type="InterPro" id="IPR050583">
    <property type="entry name" value="Mycobacterial_A85_antigen"/>
</dbReference>
<dbReference type="GeneID" id="80800407"/>
<dbReference type="GO" id="GO:0016747">
    <property type="term" value="F:acyltransferase activity, transferring groups other than amino-acyl groups"/>
    <property type="evidence" value="ECO:0007669"/>
    <property type="project" value="TreeGrafter"/>
</dbReference>
<evidence type="ECO:0000256" key="1">
    <source>
        <dbReference type="SAM" id="SignalP"/>
    </source>
</evidence>
<keyword evidence="3" id="KW-1185">Reference proteome</keyword>
<dbReference type="PANTHER" id="PTHR48098:SF1">
    <property type="entry name" value="DIACYLGLYCEROL ACYLTRANSFERASE_MYCOLYLTRANSFERASE AG85A"/>
    <property type="match status" value="1"/>
</dbReference>
<evidence type="ECO:0000313" key="3">
    <source>
        <dbReference type="Proteomes" id="UP000220246"/>
    </source>
</evidence>
<feature type="signal peptide" evidence="1">
    <location>
        <begin position="1"/>
        <end position="26"/>
    </location>
</feature>
<evidence type="ECO:0000313" key="2">
    <source>
        <dbReference type="EMBL" id="PEH88441.1"/>
    </source>
</evidence>
<dbReference type="InterPro" id="IPR000801">
    <property type="entry name" value="Esterase-like"/>
</dbReference>
<dbReference type="OrthoDB" id="9803578at2"/>
<dbReference type="AlphaFoldDB" id="A0A2A7UTF3"/>